<evidence type="ECO:0000313" key="2">
    <source>
        <dbReference type="EMBL" id="GIX65420.1"/>
    </source>
</evidence>
<dbReference type="Proteomes" id="UP001497744">
    <property type="component" value="Unassembled WGS sequence"/>
</dbReference>
<accession>A0AAV4M0K8</accession>
<feature type="signal peptide" evidence="1">
    <location>
        <begin position="1"/>
        <end position="21"/>
    </location>
</feature>
<name>A0AAV4M0K8_BABCB</name>
<keyword evidence="4" id="KW-1185">Reference proteome</keyword>
<comment type="caution">
    <text evidence="3">The sequence shown here is derived from an EMBL/GenBank/DDBJ whole genome shotgun (WGS) entry which is preliminary data.</text>
</comment>
<gene>
    <name evidence="2" type="ORF">BcabD6B2_48550</name>
    <name evidence="3" type="ORF">BcabD6B2_48620</name>
</gene>
<feature type="chain" id="PRO_5044714443" evidence="1">
    <location>
        <begin position="22"/>
        <end position="164"/>
    </location>
</feature>
<keyword evidence="1" id="KW-0732">Signal</keyword>
<proteinExistence type="predicted"/>
<dbReference type="AlphaFoldDB" id="A0AAV4M0K8"/>
<dbReference type="EMBL" id="BPLF01000004">
    <property type="protein sequence ID" value="GIX65427.1"/>
    <property type="molecule type" value="Genomic_DNA"/>
</dbReference>
<evidence type="ECO:0000256" key="1">
    <source>
        <dbReference type="SAM" id="SignalP"/>
    </source>
</evidence>
<sequence>MRGASCVLCLFFAAGLRACVALISDEECLATGAQRVMGKVSQSHPKDFKGELESYGRRPFLTAVRYCLGPDAGASSQDFISCLLSLSTCPRGGMEIVNWELCACDTAYCILMECGQRWLEARSLSDFSCVKPCLEQNSSCIVRQTGSLGRPAWPLSPKATSTVS</sequence>
<protein>
    <submittedName>
        <fullName evidence="3">Signal peptide containing protein</fullName>
    </submittedName>
</protein>
<dbReference type="RefSeq" id="XP_067717489.1">
    <property type="nucleotide sequence ID" value="XM_067861388.1"/>
</dbReference>
<evidence type="ECO:0000313" key="3">
    <source>
        <dbReference type="EMBL" id="GIX65427.1"/>
    </source>
</evidence>
<reference evidence="3 4" key="1">
    <citation type="submission" date="2021-06" db="EMBL/GenBank/DDBJ databases">
        <title>Genome sequence of Babesia caballi.</title>
        <authorList>
            <person name="Yamagishi J."/>
            <person name="Kidaka T."/>
            <person name="Ochi A."/>
        </authorList>
    </citation>
    <scope>NUCLEOTIDE SEQUENCE [LARGE SCALE GENOMIC DNA]</scope>
    <source>
        <strain evidence="3">USDA-D6B2</strain>
    </source>
</reference>
<dbReference type="EMBL" id="BPLF01000004">
    <property type="protein sequence ID" value="GIX65420.1"/>
    <property type="molecule type" value="Genomic_DNA"/>
</dbReference>
<organism evidence="3 4">
    <name type="scientific">Babesia caballi</name>
    <dbReference type="NCBI Taxonomy" id="5871"/>
    <lineage>
        <taxon>Eukaryota</taxon>
        <taxon>Sar</taxon>
        <taxon>Alveolata</taxon>
        <taxon>Apicomplexa</taxon>
        <taxon>Aconoidasida</taxon>
        <taxon>Piroplasmida</taxon>
        <taxon>Babesiidae</taxon>
        <taxon>Babesia</taxon>
    </lineage>
</organism>
<evidence type="ECO:0000313" key="4">
    <source>
        <dbReference type="Proteomes" id="UP001497744"/>
    </source>
</evidence>
<dbReference type="GeneID" id="94196901"/>